<evidence type="ECO:0008006" key="3">
    <source>
        <dbReference type="Google" id="ProtNLM"/>
    </source>
</evidence>
<dbReference type="RefSeq" id="WP_022488310.1">
    <property type="nucleotide sequence ID" value="NZ_JAYLVM010000126.1"/>
</dbReference>
<comment type="caution">
    <text evidence="1">The sequence shown here is derived from an EMBL/GenBank/DDBJ whole genome shotgun (WGS) entry which is preliminary data.</text>
</comment>
<evidence type="ECO:0000313" key="2">
    <source>
        <dbReference type="Proteomes" id="UP000441455"/>
    </source>
</evidence>
<name>A0A6N7W3T2_ACIFE</name>
<accession>A0A6N7W3T2</accession>
<proteinExistence type="predicted"/>
<dbReference type="OrthoDB" id="2062163at2"/>
<gene>
    <name evidence="1" type="ORF">FX155_09305</name>
</gene>
<dbReference type="AlphaFoldDB" id="A0A6N7W3T2"/>
<sequence>MGFFTKKITVYKEKGCKAHWQTAKEALKNAGISFSSTSLPSEAPACGCGAKLDIRDFGPKGKIDRDMYYIDVEEKDVDRAREILASLDGATWA</sequence>
<reference evidence="1 2" key="1">
    <citation type="submission" date="2019-08" db="EMBL/GenBank/DDBJ databases">
        <title>In-depth cultivation of the pig gut microbiome towards novel bacterial diversity and tailored functional studies.</title>
        <authorList>
            <person name="Wylensek D."/>
            <person name="Hitch T.C.A."/>
            <person name="Clavel T."/>
        </authorList>
    </citation>
    <scope>NUCLEOTIDE SEQUENCE [LARGE SCALE GENOMIC DNA]</scope>
    <source>
        <strain evidence="1 2">WCA-389-WT-5B</strain>
    </source>
</reference>
<dbReference type="Proteomes" id="UP000441455">
    <property type="component" value="Unassembled WGS sequence"/>
</dbReference>
<dbReference type="EMBL" id="VULN01000014">
    <property type="protein sequence ID" value="MSS82788.1"/>
    <property type="molecule type" value="Genomic_DNA"/>
</dbReference>
<evidence type="ECO:0000313" key="1">
    <source>
        <dbReference type="EMBL" id="MSS82788.1"/>
    </source>
</evidence>
<organism evidence="1 2">
    <name type="scientific">Acidaminococcus fermentans</name>
    <dbReference type="NCBI Taxonomy" id="905"/>
    <lineage>
        <taxon>Bacteria</taxon>
        <taxon>Bacillati</taxon>
        <taxon>Bacillota</taxon>
        <taxon>Negativicutes</taxon>
        <taxon>Acidaminococcales</taxon>
        <taxon>Acidaminococcaceae</taxon>
        <taxon>Acidaminococcus</taxon>
    </lineage>
</organism>
<protein>
    <recommendedName>
        <fullName evidence="3">DUF3343 domain-containing protein</fullName>
    </recommendedName>
</protein>